<feature type="disulfide bond" evidence="11">
    <location>
        <begin position="618"/>
        <end position="715"/>
    </location>
</feature>
<dbReference type="VEuPathDB" id="PlasmoDB:PfNF135_120059300"/>
<evidence type="ECO:0000259" key="5">
    <source>
        <dbReference type="Pfam" id="PF15447"/>
    </source>
</evidence>
<feature type="region of interest" description="Disordered" evidence="1">
    <location>
        <begin position="1878"/>
        <end position="1986"/>
    </location>
</feature>
<dbReference type="GO" id="GO:0016020">
    <property type="term" value="C:membrane"/>
    <property type="evidence" value="ECO:0007669"/>
    <property type="project" value="InterPro"/>
</dbReference>
<name>A3R6S4_PLAFA</name>
<feature type="compositionally biased region" description="Acidic residues" evidence="1">
    <location>
        <begin position="2769"/>
        <end position="2828"/>
    </location>
</feature>
<dbReference type="VEuPathDB" id="PlasmoDB:PfGN01_010019800"/>
<dbReference type="VEuPathDB" id="PlasmoDB:PF3D7_0425800"/>
<dbReference type="VEuPathDB" id="PlasmoDB:PfKE01_080037600"/>
<dbReference type="Pfam" id="PF18562">
    <property type="entry name" value="CIDR1_gamma"/>
    <property type="match status" value="1"/>
</dbReference>
<feature type="compositionally biased region" description="Acidic residues" evidence="1">
    <location>
        <begin position="1967"/>
        <end position="1977"/>
    </location>
</feature>
<feature type="domain" description="Duffy-binding-like" evidence="2">
    <location>
        <begin position="2570"/>
        <end position="2715"/>
    </location>
</feature>
<protein>
    <submittedName>
        <fullName evidence="9">Erythrocyte membrane protein 1</fullName>
    </submittedName>
</protein>
<feature type="domain" description="Plasmodium falciparum erythrocyte membrane protein 1 acidic terminal segment" evidence="4">
    <location>
        <begin position="2859"/>
        <end position="3284"/>
    </location>
</feature>
<dbReference type="FunFam" id="1.20.1310.20:FF:000012">
    <property type="entry name" value="Erythrocyte membrane protein 1, PfEMP1"/>
    <property type="match status" value="1"/>
</dbReference>
<dbReference type="InterPro" id="IPR004258">
    <property type="entry name" value="DBL"/>
</dbReference>
<dbReference type="PDB" id="8VDG">
    <property type="method" value="EM"/>
    <property type="resolution" value="3.35 A"/>
    <property type="chains" value="A=1-1153"/>
</dbReference>
<dbReference type="FunFam" id="1.10.1900.40:FF:000001">
    <property type="entry name" value="Erythrocyte membrane protein 1"/>
    <property type="match status" value="1"/>
</dbReference>
<feature type="compositionally biased region" description="Low complexity" evidence="1">
    <location>
        <begin position="2974"/>
        <end position="2987"/>
    </location>
</feature>
<feature type="domain" description="Duffy-antigen binding" evidence="3">
    <location>
        <begin position="2033"/>
        <end position="2238"/>
    </location>
</feature>
<dbReference type="VEuPathDB" id="PlasmoDB:PfSD01_020005700"/>
<dbReference type="VEuPathDB" id="PlasmoDB:PfTG01_000007400"/>
<dbReference type="Gene3D" id="1.20.58.1930">
    <property type="match status" value="2"/>
</dbReference>
<dbReference type="VEuPathDB" id="PlasmoDB:PfNF135_030031200"/>
<dbReference type="GO" id="GO:0046789">
    <property type="term" value="F:host cell surface receptor binding"/>
    <property type="evidence" value="ECO:0007669"/>
    <property type="project" value="InterPro"/>
</dbReference>
<dbReference type="VEuPathDB" id="PlasmoDB:PfSD01_010005200"/>
<organism evidence="9">
    <name type="scientific">Plasmodium falciparum</name>
    <name type="common">malaria parasite P. falciparum</name>
    <dbReference type="NCBI Taxonomy" id="5833"/>
    <lineage>
        <taxon>Eukaryota</taxon>
        <taxon>Sar</taxon>
        <taxon>Alveolata</taxon>
        <taxon>Apicomplexa</taxon>
        <taxon>Aconoidasida</taxon>
        <taxon>Haemosporida</taxon>
        <taxon>Plasmodiidae</taxon>
        <taxon>Plasmodium</taxon>
        <taxon>Plasmodium (Laverania)</taxon>
    </lineage>
</organism>
<dbReference type="VEuPathDB" id="PlasmoDB:PfDd2_040005100"/>
<dbReference type="VEuPathDB" id="PlasmoDB:PfSN01_080037400"/>
<feature type="domain" description="PfEMP1 CIDRalpha1" evidence="7">
    <location>
        <begin position="513"/>
        <end position="567"/>
    </location>
</feature>
<feature type="domain" description="Duffy-antigen binding" evidence="3">
    <location>
        <begin position="1597"/>
        <end position="1735"/>
    </location>
</feature>
<dbReference type="VEuPathDB" id="PlasmoDB:PfGB4_050005400"/>
<dbReference type="VEuPathDB" id="PlasmoDB:PfNF54_130005400"/>
<dbReference type="FunFam" id="1.20.58.1930:FF:000001">
    <property type="entry name" value="Erythrocyte membrane protein 1, PfEMP1"/>
    <property type="match status" value="1"/>
</dbReference>
<dbReference type="VEuPathDB" id="PlasmoDB:PfSN01_090005700"/>
<reference evidence="9" key="1">
    <citation type="journal article" date="2007" name="BMC Genomics">
        <title>Patterns of gene recombination shape var gene repertoires in Plasmodium falciparum: comparisons of geographically diverse isolates.</title>
        <authorList>
            <person name="Kraemer S.M."/>
            <person name="Kyes S.A."/>
            <person name="Aggarwal G."/>
            <person name="Springer A.L."/>
            <person name="Nelson S.O."/>
            <person name="Christodoulou Z."/>
            <person name="Smith L.M."/>
            <person name="Wang W."/>
            <person name="Levin E."/>
            <person name="Newbold C.I."/>
            <person name="Myler P.J."/>
            <person name="Smith J.D."/>
        </authorList>
    </citation>
    <scope>NUCLEOTIDE SEQUENCE</scope>
    <source>
        <strain evidence="9">IT4/25/5</strain>
    </source>
</reference>
<dbReference type="VEuPathDB" id="PlasmoDB:PfKH02_070015900"/>
<feature type="domain" description="Duffy-antigen binding" evidence="3">
    <location>
        <begin position="810"/>
        <end position="990"/>
    </location>
</feature>
<sequence length="3284" mass="375408">MGSQSSKPSKPSVDTNESYKSARNVLERYAESIKQQAENDASGYEKELKGKLEEASFCGAYCELIGVPKYGSTDPCYLDHRWHTNLLHEKVKDRDPCHNRNQKRFDEGRVYECGSGIIKGNGNNRNGGSCAPPRRRHMCDKNLEALTVANTKNSNDLLGNILVTAKYEGDSIVNSYANSGMFNVCTALARSFADIGDIIRGKDLYLGNGDYKEKVSNNLRAIFNKIYENLNDPNVKAHYQKDAPNYYKLREHWWTVNRDQVWKAITCNAPTGADYFRKGSDGTNVFTSQGQCGHYEGAPPTNLDYVPQFLRWFEEWAEEFCRKKKIKLGNVKKACRDESSKLYCSHNGYDCTQTIRNKDICIRESKCTDCSTKCKLYELWLEKQENEFKKQTKKYDKEINGNNSLQNNKNNGIDKKYHNEFYKNFREKGYTSLDKFLKLLNEGMYCKNQKPEEEDIDFTKNGDKGIFYRSEYCQVCPYCGLDCGGKTCTAKQEIYPDCVYNGAYEPPNGAETTEITVLYSADQEGDISNKLSEFCNDENNKNSQKWQCYYVSSENNGCKMEKKNANHTPEVKITKFHNFFEMWVTYLLTETITWKDKLKTCMNNTKTADCIHECNKNCVCFDKWVKQKEDEWNSIKKLFTKEKKMPKQYYGNINIYFESFFFHVMKKLNKEAKWNKLMDELRNKIELSKGNEGTKDLQDAIELLLEYLKEKSTICKDNNTNEACDPTVDPTKNPCGKNTKAGSDKVISVKQIAQYYKRLAHEQLEERGSRSALKGDASKGTYRRQGNPRKLKKVCRIAKDHSNRNHKDSRGRHLCTSYLEFLQTIDDSHNSSNAKRVNNSFLGDVLLSAKLDAAEIIKRYKDQNNIRENIEQKDEEAMCRAVRYSFADLGDIIRGKDLWDHKDFKKLERDLVKIFGKIKDELKSKLGDKYIGDEAKSPYKQLRSDWWEANRHQVWKAMQCKTTTKPFSLNIKCGDTSITPLVDYIPQRLRWMTEWAEWYCKEQSRLYGELVEKCNTCGSSNGIVTTEDCKKKCMQCKQKCEAYKSFIEKWKKQWDEQEKKYQELYRKATQNGSDGSKVTADKDADVVDFLSKLRNKNDTNNLFESAAAYVHDTGNLDDCNAQNIFCEKNCDGKVNDKYVFRKYPYDHAKACNCNENVTPRPPALSNVCNTVKEHIGNNNGTQAIDHCNPKGDPFIWDCNENMFERDHKGACMPPRRQKLCVIKLQHLKDETATETELRKAFIQCAAAETFLLWHKYKKDKNSDLKPQTELESGKIPDDFKRQMFYTFGDFRDFLFGTDISKNSGNIGEVNKNINKVFNNKNGLQKEKDKSKRVAWWETNGPHIWEGMLCALSHAVNGIDQGSIKNNNKYSDVTFSAGPSGTKLTEFAERPQFLRWMIEWGEHFCKEQKKEYNELVNECGSCTVDDTGKTCNGECGMCHKQCQAYQRWLQMWKEHYNKQKQRYTQVKETSPYNKDEDVTKSTHAYQYLNKKLKKICKSGSTNENCDFKCMEGTSKQPKAKLPNGSTDIMPASLDDEPQEVKGRCKCPPPPDACKIVDDILKNKRPTDDIEGCKERDDNTNPYPPWKCDSTKIKKEEKGACMPPRRIKLCVINLETFTPKTSVELRNAFIKCAAIETHFLWKYYKTKNSEADVELKKGTIPEKFKRQMFYTFGDYRDLCLDKNIGNDVSNVENYIKDVFQKMKRTTAEQRENWWKLIEKEVWDGMLCALDKIAGNQVKLTNIDTYKYETVKFSNDPNGPDLETFAKRPQFLRWFTEWGDDFCREHKVEKGKLLGACPEDTCNGDNDKKQACKKACENYKKWLKDWKDKYRTQSEKFDADKKNKKYEKDPAAEEARNSSSARAYLEKELQKLCDNGECKCMKEPSKETKKPSDTIEMPASLDDEPEEVRGKCTCPPPPPAGPRAAGGSGPDHRARSEDGENGAAGPRPPPAPAGEGLGRSLPPIARDNVVTEDSEDEEEKTEGSATDTSVEVCTTVAEALNNKENLNAACNQKYAPPQRHWGWKCISEPTGSSGATCIPPRRRKLYVTPLTKWANNSGSNTQVSGEATSATSQSPKGDGLLAAFVESAAIETFFAWHKYKVENSKRQGGGSQLQTLNGDTISVEQTPEKQLKSGTIPPDFLRQMFYTLGDYRDILYSGDTVNGGKENKIKTAIDNHFQKIREQSSSDNNLSPRSVKTPSTSVTTPQTWWNNNAKHIWEGMICALTYKESDATIAGGGKIEQNSDLKNALWDSDKNKPKQNAGPESNIDYTYEGVKLEEASGAKTPPSTSEKTPLTQFVERPPYFRYLEEWGQHFCKERKKRLEQIKVECKVGQGSGKNGDKVCSGYGENCDDQLSKSSYDTVADLECPDCGKYCTSYKKWIERKGKEYEKQSNAYTEQQKKCQSKSETAKEFCGTLETNYTEAKDFLKTLTSCSKPNNAGSEITFDDSADTFKPATNCGPCSQFKINCKNGKCSNGDGTKGKCNGKKNGSAYITADDIKNEGDSIVLDMLVSDNSKSGNGFNDLPECENANIFKGIRKEQWECGNFCGYVLCKPKNVKSKKEDEKHIIQIRALLRLWVEYFLDDYNKIKHKISHCIKNSDGSTCQNKCNDKCNCASKWIDEKRTEWKEIKERFNEQYKKENNEGTSSNFNSFLETLITQIPVANVQNKIIKLSKFDNSCGCSAIASSQNKNGEYKDAIECMLQKLEEKAEKCKTKHSGETQNNCVQPSPLEEPDEPLEETEDVKAPNICPPTQLPQEDESGCKTDAPQPDVKEEEEEKEEEKDKGDEEEEQEEEEAEEEEEDDEEDEQSSDENHEDDSYSDAEEDDEDEAVTDTSSHSKSQPKGLPREFPSTELKNAMLSSTILWMVGIGFAAISYFLLKKKPKSPVDLIRVLDIHKGDYGMPTLESKNRYIPYRSGPYKGKTYIYMEGDSDSGHYYEDTTDITSSESEYEELDINDIYPYTSPKYKTLIEVVLEPSGNNTTASGNNTPSDTQNDIQNDGIPSSKITDNEWNTLKDEFISQYLQSEQPKDVPNDYSSGDIPFNTQPNTLYFDNNQEKPFISSIHDRDLYSGEEISYNINMSTNSMDDPKHVSNNVYSGIDLINDTLSGNQHIDIYDEMLKRKENELFGTNYKKNTSNNNVAKLTNSDRIMNQLDLLHKWLDRHRDMCEKWNTKEELLDKLNEQWNKDNDRGNVPIDNRSLNTDVSIQIDIDETKGKKEFSNMDTIMDDMEDDIYYDVNDENPSVNDIPMDHNKVDVPKKVHVEMKILNNTSTGSLEPEFPISDVWNI</sequence>
<feature type="region of interest" description="Disordered" evidence="1">
    <location>
        <begin position="2052"/>
        <end position="2072"/>
    </location>
</feature>
<feature type="domain" description="Duffy-antigen binding" evidence="3">
    <location>
        <begin position="1209"/>
        <end position="1361"/>
    </location>
</feature>
<feature type="domain" description="Cysteine-rich interdomain region 1 gamma" evidence="6">
    <location>
        <begin position="2504"/>
        <end position="2553"/>
    </location>
</feature>
<dbReference type="EMDB" id="EMD-43148"/>
<evidence type="ECO:0000256" key="1">
    <source>
        <dbReference type="SAM" id="MobiDB-lite"/>
    </source>
</evidence>
<feature type="compositionally biased region" description="Acidic residues" evidence="1">
    <location>
        <begin position="2728"/>
        <end position="2738"/>
    </location>
</feature>
<dbReference type="Gene3D" id="1.20.58.830">
    <property type="match status" value="5"/>
</dbReference>
<dbReference type="Pfam" id="PF05424">
    <property type="entry name" value="Duffy_binding"/>
    <property type="match status" value="5"/>
</dbReference>
<dbReference type="InterPro" id="IPR049158">
    <property type="entry name" value="PfEMP1_CIDRalpha1_dom"/>
</dbReference>
<feature type="region of interest" description="Disordered" evidence="1">
    <location>
        <begin position="1834"/>
        <end position="1858"/>
    </location>
</feature>
<dbReference type="VEuPathDB" id="PlasmoDB:PfNF54_040031200"/>
<dbReference type="VEuPathDB" id="PlasmoDB:PfNF54_040005900"/>
<dbReference type="VEuPathDB" id="PlasmoDB:PfNF166_090005000"/>
<dbReference type="VEuPathDB" id="PlasmoDB:PfIT_100044000"/>
<feature type="compositionally biased region" description="Basic and acidic residues" evidence="1">
    <location>
        <begin position="1834"/>
        <end position="1853"/>
    </location>
</feature>
<dbReference type="FunFam" id="1.10.1900.40:FF:000005">
    <property type="entry name" value="Erythrocyte membrane protein 1, PfEMP1"/>
    <property type="match status" value="1"/>
</dbReference>
<dbReference type="VEuPathDB" id="PlasmoDB:PfHB3_040017100"/>
<dbReference type="InterPro" id="IPR054595">
    <property type="entry name" value="DBL_C"/>
</dbReference>
<dbReference type="VEuPathDB" id="PlasmoDB:PF3D7_0400400"/>
<dbReference type="VEuPathDB" id="PlasmoDB:PfNF135_020005200"/>
<dbReference type="VEuPathDB" id="PlasmoDB:Pf7G8_010005600"/>
<dbReference type="VEuPathDB" id="PlasmoDB:PfDd2_090006100"/>
<dbReference type="VEuPathDB" id="PlasmoDB:PfSD01_070060500"/>
<dbReference type="VEuPathDB" id="PlasmoDB:PfHB3_130080100"/>
<dbReference type="VEuPathDB" id="PlasmoDB:PfCD01_090042900"/>
<dbReference type="VEuPathDB" id="PlasmoDB:PF3D7_0800300"/>
<dbReference type="InterPro" id="IPR042202">
    <property type="entry name" value="Duffy-ag-bd_sf"/>
</dbReference>
<dbReference type="InterPro" id="IPR041480">
    <property type="entry name" value="CIDR1_gamma"/>
</dbReference>
<evidence type="ECO:0000259" key="4">
    <source>
        <dbReference type="Pfam" id="PF15445"/>
    </source>
</evidence>
<dbReference type="FunFam" id="1.20.1310.20:FF:000003">
    <property type="entry name" value="Erythrocyte membrane protein 1, PfEMP1"/>
    <property type="match status" value="1"/>
</dbReference>
<dbReference type="VEuPathDB" id="PlasmoDB:PfML01_000021800"/>
<feature type="compositionally biased region" description="Polar residues" evidence="1">
    <location>
        <begin position="2988"/>
        <end position="3004"/>
    </location>
</feature>
<dbReference type="VEuPathDB" id="PlasmoDB:PfKH02_090042700"/>
<evidence type="ECO:0000313" key="9">
    <source>
        <dbReference type="EMBL" id="ABM88754.1"/>
    </source>
</evidence>
<dbReference type="Gene3D" id="1.10.1900.40">
    <property type="entry name" value="Acidic terminal segments, variant surface antigen of PfEMP1"/>
    <property type="match status" value="2"/>
</dbReference>
<dbReference type="PDB" id="9NAQ">
    <property type="method" value="EM"/>
    <property type="resolution" value="3.40 A"/>
    <property type="chains" value="A=1-1166"/>
</dbReference>
<feature type="disulfide bond" evidence="10">
    <location>
        <begin position="601"/>
        <end position="614"/>
    </location>
</feature>
<evidence type="ECO:0000259" key="6">
    <source>
        <dbReference type="Pfam" id="PF18562"/>
    </source>
</evidence>
<dbReference type="VEuPathDB" id="PlasmoDB:Pf7G8_020026900"/>
<feature type="domain" description="Duffy-binding-like" evidence="8">
    <location>
        <begin position="315"/>
        <end position="471"/>
    </location>
</feature>
<dbReference type="VEuPathDB" id="PlasmoDB:PfNF166_100005200"/>
<feature type="region of interest" description="Disordered" evidence="1">
    <location>
        <begin position="2974"/>
        <end position="3004"/>
    </location>
</feature>
<dbReference type="Pfam" id="PF22672">
    <property type="entry name" value="DBL_C"/>
    <property type="match status" value="2"/>
</dbReference>
<feature type="domain" description="Duffy-antigen binding" evidence="3">
    <location>
        <begin position="128"/>
        <end position="311"/>
    </location>
</feature>
<dbReference type="VEuPathDB" id="PlasmoDB:PfGA01_090005500"/>
<dbReference type="VEuPathDB" id="PlasmoDB:PfML01_000035500"/>
<dbReference type="SUPFAM" id="SSF140924">
    <property type="entry name" value="Duffy binding domain-like"/>
    <property type="match status" value="7"/>
</dbReference>
<dbReference type="VEuPathDB" id="PlasmoDB:PfGB4_040031300"/>
<feature type="region of interest" description="Disordered" evidence="1">
    <location>
        <begin position="2710"/>
        <end position="2846"/>
    </location>
</feature>
<proteinExistence type="evidence at protein level"/>
<dbReference type="VEuPathDB" id="PlasmoDB:PfKH02_070015800"/>
<dbReference type="Pfam" id="PF21807">
    <property type="entry name" value="PfEMP1_CIDRalpha1_dom"/>
    <property type="match status" value="1"/>
</dbReference>
<dbReference type="PDB" id="8VDF">
    <property type="method" value="EM"/>
    <property type="resolution" value="3.50 A"/>
    <property type="chains" value="A=1-1153"/>
</dbReference>
<dbReference type="SMR" id="A3R6S4"/>
<evidence type="ECO:0007829" key="12">
    <source>
        <dbReference type="PDB" id="9NAQ"/>
    </source>
</evidence>
<feature type="domain" description="Plasmodium falciparum erythrocyte membrane protein-1 N-terminal segment" evidence="5">
    <location>
        <begin position="21"/>
        <end position="56"/>
    </location>
</feature>
<feature type="compositionally biased region" description="Low complexity" evidence="1">
    <location>
        <begin position="2188"/>
        <end position="2200"/>
    </location>
</feature>
<dbReference type="VEuPathDB" id="PlasmoDB:PfKH01_040005800"/>
<dbReference type="EMDB" id="EMD-43149"/>
<dbReference type="Pfam" id="PF15447">
    <property type="entry name" value="NTS"/>
    <property type="match status" value="1"/>
</dbReference>
<feature type="domain" description="Duffy-binding-like" evidence="8">
    <location>
        <begin position="2306"/>
        <end position="2452"/>
    </location>
</feature>
<feature type="region of interest" description="Disordered" evidence="1">
    <location>
        <begin position="2178"/>
        <end position="2200"/>
    </location>
</feature>
<dbReference type="VEuPathDB" id="PlasmoDB:PfTG01_040031800"/>
<reference evidence="12" key="3">
    <citation type="journal article" date="2025" name="Proc. Natl. Acad. Sci. U.S.A.">
        <title>Identification of broadly inhibitory anti-PfEMP1 antibodies by mass spectrometry sequencing of plasma IgG from a malaria-exposed child. .</title>
        <authorList>
            <person name="Turner L."/>
            <person name="Nunez de Villavicencio Diaz T."/>
            <person name="Raghavan S.S.R."/>
            <person name="Kana I.H."/>
            <person name="Lyimo E."/>
            <person name="Reitzel C."/>
            <person name="Wang C.W."/>
            <person name="Berube E."/>
            <person name="Jensen R.W."/>
            <person name="Loeffler J.R."/>
            <person name="Fernandez-Quintero M.L."/>
            <person name="Theander T.G."/>
            <person name="Lusingu J.P.A."/>
            <person name="Le Bihan T."/>
            <person name="Han X."/>
            <person name="Minja D.T.R."/>
            <person name="Ward A.B."/>
            <person name="Ma B."/>
            <person name="Lavstsen T."/>
        </authorList>
    </citation>
    <scope>STRUCTURE BY ELECTRON MICROSCOPY (3.40 ANGSTROMS) OF 1-1166</scope>
</reference>
<keyword evidence="10 11" id="KW-0002">3D-structure</keyword>
<dbReference type="InterPro" id="IPR029210">
    <property type="entry name" value="PfEMP1_NTS"/>
</dbReference>
<dbReference type="InterPro" id="IPR044932">
    <property type="entry name" value="PfEMP1_ATS_sf"/>
</dbReference>
<dbReference type="Pfam" id="PF15445">
    <property type="entry name" value="ATS"/>
    <property type="match status" value="1"/>
</dbReference>
<dbReference type="VEuPathDB" id="PlasmoDB:PfCD01_130078400"/>
<dbReference type="InterPro" id="IPR029211">
    <property type="entry name" value="PfEMP1_ATS"/>
</dbReference>
<dbReference type="VEuPathDB" id="PlasmoDB:PfDd2_110053300"/>
<dbReference type="VEuPathDB" id="PlasmoDB:PfGA01_010005600"/>
<dbReference type="VEuPathDB" id="PlasmoDB:Pf7G8-2_000035500"/>
<dbReference type="VEuPathDB" id="PlasmoDB:PfKH01_110005100"/>
<dbReference type="VEuPathDB" id="PlasmoDB:PfKH01_030030400"/>
<feature type="compositionally biased region" description="Basic and acidic residues" evidence="1">
    <location>
        <begin position="1878"/>
        <end position="1890"/>
    </location>
</feature>
<reference evidence="10 11" key="2">
    <citation type="journal article" date="2024" name="Nature">
        <title>Broadly inhibitory antibodies to severe malaria virulence proteins.</title>
        <authorList>
            <person name="Reyes R.A."/>
            <person name="Raghavan S.S.R."/>
            <person name="Hurlburt N.K."/>
            <person name="Introini V."/>
            <person name="Bol S."/>
            <person name="Kana I.H."/>
            <person name="Jensen R.W."/>
            <person name="Martinez-Scholze E."/>
            <person name="Gestal-Mato M."/>
            <person name="Lopez-Gutierrez B."/>
            <person name="Sanz S."/>
            <person name="Bancells C."/>
            <person name="Fernandez-Quintero M.L."/>
            <person name="Loeffler J.R."/>
            <person name="Ferguson J.A."/>
            <person name="Lee W.H."/>
            <person name="Martin G.M."/>
            <person name="Theander T.G."/>
            <person name="Lusingu J.P.A."/>
            <person name="Minja D.T.R."/>
            <person name="Ssewanyana I."/>
            <person name="Feeney M.E."/>
            <person name="Greenhouse B."/>
            <person name="Ward A.B."/>
            <person name="Bernabeu M."/>
            <person name="Pancera M."/>
            <person name="Turner L."/>
            <person name="Bunnik E.M."/>
            <person name="Lavstsen T."/>
        </authorList>
    </citation>
    <scope>STRUCTURE BY ELECTRON MICROSCOPY (3.35 ANGSTROMS) OF 1-1153</scope>
    <scope>DISULFIDE BONDS</scope>
</reference>
<accession>A3R6S4</accession>
<feature type="region of interest" description="Disordered" evidence="1">
    <location>
        <begin position="766"/>
        <end position="790"/>
    </location>
</feature>
<dbReference type="VEuPathDB" id="PlasmoDB:Pf7G8-2_000183600"/>
<dbReference type="Pfam" id="PF03011">
    <property type="entry name" value="PFEMP"/>
    <property type="match status" value="2"/>
</dbReference>
<dbReference type="InterPro" id="IPR008602">
    <property type="entry name" value="Duffy-antigen-binding"/>
</dbReference>
<gene>
    <name evidence="9" type="primary">IT4_var22</name>
</gene>
<dbReference type="FunFam" id="1.20.58.830:FF:000021">
    <property type="entry name" value="Erythrocyte membrane protein 1, PfEMP1"/>
    <property type="match status" value="1"/>
</dbReference>
<dbReference type="EMBL" id="EF158076">
    <property type="protein sequence ID" value="ABM88754.1"/>
    <property type="molecule type" value="Genomic_DNA"/>
</dbReference>
<evidence type="ECO:0000259" key="8">
    <source>
        <dbReference type="Pfam" id="PF22672"/>
    </source>
</evidence>
<dbReference type="VEuPathDB" id="PlasmoDB:PfGN01_100005800"/>
<evidence type="ECO:0000259" key="3">
    <source>
        <dbReference type="Pfam" id="PF05424"/>
    </source>
</evidence>
<dbReference type="Gene3D" id="1.20.1310.20">
    <property type="entry name" value="Duffy-antigen binding domain"/>
    <property type="match status" value="5"/>
</dbReference>
<feature type="domain" description="Duffy-binding-like" evidence="2">
    <location>
        <begin position="579"/>
        <end position="721"/>
    </location>
</feature>
<evidence type="ECO:0000259" key="2">
    <source>
        <dbReference type="Pfam" id="PF03011"/>
    </source>
</evidence>
<dbReference type="VEuPathDB" id="PlasmoDB:PfSN01_120046000"/>
<evidence type="ECO:0000259" key="7">
    <source>
        <dbReference type="Pfam" id="PF21807"/>
    </source>
</evidence>
<evidence type="ECO:0007829" key="11">
    <source>
        <dbReference type="PDB" id="8VDG"/>
    </source>
</evidence>
<feature type="region of interest" description="Disordered" evidence="1">
    <location>
        <begin position="1"/>
        <end position="21"/>
    </location>
</feature>
<dbReference type="EMDB" id="EMD-49201"/>
<evidence type="ECO:0007829" key="10">
    <source>
        <dbReference type="PDB" id="8VDF"/>
    </source>
</evidence>
<dbReference type="VEuPathDB" id="PlasmoDB:PfKE01_010005000"/>